<proteinExistence type="predicted"/>
<feature type="transmembrane region" description="Helical" evidence="1">
    <location>
        <begin position="68"/>
        <end position="86"/>
    </location>
</feature>
<gene>
    <name evidence="3" type="ORF">SAMN04488514_1038</name>
</gene>
<dbReference type="PANTHER" id="PTHR31061:SF24">
    <property type="entry name" value="LD22376P"/>
    <property type="match status" value="1"/>
</dbReference>
<accession>A0A1G9N2N5</accession>
<feature type="transmembrane region" description="Helical" evidence="1">
    <location>
        <begin position="21"/>
        <end position="48"/>
    </location>
</feature>
<feature type="transmembrane region" description="Helical" evidence="1">
    <location>
        <begin position="106"/>
        <end position="124"/>
    </location>
</feature>
<keyword evidence="1" id="KW-1133">Transmembrane helix</keyword>
<organism evidence="3 4">
    <name type="scientific">Kriegella aquimaris</name>
    <dbReference type="NCBI Taxonomy" id="192904"/>
    <lineage>
        <taxon>Bacteria</taxon>
        <taxon>Pseudomonadati</taxon>
        <taxon>Bacteroidota</taxon>
        <taxon>Flavobacteriia</taxon>
        <taxon>Flavobacteriales</taxon>
        <taxon>Flavobacteriaceae</taxon>
        <taxon>Kriegella</taxon>
    </lineage>
</organism>
<dbReference type="GO" id="GO:0016746">
    <property type="term" value="F:acyltransferase activity"/>
    <property type="evidence" value="ECO:0007669"/>
    <property type="project" value="UniProtKB-KW"/>
</dbReference>
<feature type="transmembrane region" description="Helical" evidence="1">
    <location>
        <begin position="245"/>
        <end position="265"/>
    </location>
</feature>
<feature type="domain" description="DUF5009" evidence="2">
    <location>
        <begin position="16"/>
        <end position="130"/>
    </location>
</feature>
<keyword evidence="4" id="KW-1185">Reference proteome</keyword>
<evidence type="ECO:0000313" key="3">
    <source>
        <dbReference type="EMBL" id="SDL80772.1"/>
    </source>
</evidence>
<feature type="transmembrane region" description="Helical" evidence="1">
    <location>
        <begin position="130"/>
        <end position="150"/>
    </location>
</feature>
<evidence type="ECO:0000259" key="2">
    <source>
        <dbReference type="Pfam" id="PF16401"/>
    </source>
</evidence>
<keyword evidence="3" id="KW-0012">Acyltransferase</keyword>
<evidence type="ECO:0000313" key="4">
    <source>
        <dbReference type="Proteomes" id="UP000199440"/>
    </source>
</evidence>
<protein>
    <submittedName>
        <fullName evidence="3">Predicted acyltransferase</fullName>
    </submittedName>
</protein>
<reference evidence="4" key="1">
    <citation type="submission" date="2016-10" db="EMBL/GenBank/DDBJ databases">
        <authorList>
            <person name="Varghese N."/>
            <person name="Submissions S."/>
        </authorList>
    </citation>
    <scope>NUCLEOTIDE SEQUENCE [LARGE SCALE GENOMIC DNA]</scope>
    <source>
        <strain evidence="4">DSM 19886</strain>
    </source>
</reference>
<evidence type="ECO:0000256" key="1">
    <source>
        <dbReference type="SAM" id="Phobius"/>
    </source>
</evidence>
<dbReference type="InterPro" id="IPR032176">
    <property type="entry name" value="DUF5009"/>
</dbReference>
<dbReference type="Proteomes" id="UP000199440">
    <property type="component" value="Unassembled WGS sequence"/>
</dbReference>
<dbReference type="EMBL" id="FNGV01000003">
    <property type="protein sequence ID" value="SDL80772.1"/>
    <property type="molecule type" value="Genomic_DNA"/>
</dbReference>
<feature type="transmembrane region" description="Helical" evidence="1">
    <location>
        <begin position="157"/>
        <end position="174"/>
    </location>
</feature>
<dbReference type="Pfam" id="PF16401">
    <property type="entry name" value="DUF5009"/>
    <property type="match status" value="1"/>
</dbReference>
<keyword evidence="1" id="KW-0472">Membrane</keyword>
<keyword evidence="3" id="KW-0808">Transferase</keyword>
<dbReference type="PANTHER" id="PTHR31061">
    <property type="entry name" value="LD22376P"/>
    <property type="match status" value="1"/>
</dbReference>
<feature type="transmembrane region" description="Helical" evidence="1">
    <location>
        <begin position="271"/>
        <end position="293"/>
    </location>
</feature>
<dbReference type="AlphaFoldDB" id="A0A1G9N2N5"/>
<feature type="transmembrane region" description="Helical" evidence="1">
    <location>
        <begin position="305"/>
        <end position="327"/>
    </location>
</feature>
<dbReference type="OrthoDB" id="9788724at2"/>
<sequence>MNMEKKLNSDTKERLFSLDTLRGFDMLWIIGGGSLLSALAKATGWGWVEVLAEQMHHVPWEGFRFEDLIFPLFMFISGVAIPFALISKLEKGVGKPELLKKVFKRMVLLVIFGLIYNGALKNGFSDLRYLSVLSQIGIGYFFASVIVLYTKSIKARIFWLIGIMAGITILQLFTPVPGFGAGVITPEGSINAWIDQTFLPGRLIYDTYDPEGILSIVSATVITLFGSFAGFILRDKATSQQRKAGVLIGIGIPLIILALLLSPVYPIIKNIWTVTFNMLTAGISFILMALFYYVIDVLKWRNWTFFFRVIGLNSITIYMGVKIIDFWHASEFLLGFVANPAGDYGDVIFTLGKITLEWLFLYYLYKNKIFLRV</sequence>
<name>A0A1G9N2N5_9FLAO</name>
<keyword evidence="1" id="KW-0812">Transmembrane</keyword>
<feature type="transmembrane region" description="Helical" evidence="1">
    <location>
        <begin position="212"/>
        <end position="233"/>
    </location>
</feature>
<feature type="transmembrane region" description="Helical" evidence="1">
    <location>
        <begin position="347"/>
        <end position="365"/>
    </location>
</feature>